<name>A0A1X0JD52_9MYCO</name>
<organism evidence="1 2">
    <name type="scientific">Mycobacteroides saopaulense</name>
    <dbReference type="NCBI Taxonomy" id="1578165"/>
    <lineage>
        <taxon>Bacteria</taxon>
        <taxon>Bacillati</taxon>
        <taxon>Actinomycetota</taxon>
        <taxon>Actinomycetes</taxon>
        <taxon>Mycobacteriales</taxon>
        <taxon>Mycobacteriaceae</taxon>
        <taxon>Mycobacteroides</taxon>
    </lineage>
</organism>
<evidence type="ECO:0000313" key="2">
    <source>
        <dbReference type="Proteomes" id="UP000192434"/>
    </source>
</evidence>
<dbReference type="AlphaFoldDB" id="A0A1X0JD52"/>
<dbReference type="EMBL" id="MVII01000003">
    <property type="protein sequence ID" value="ORB60167.1"/>
    <property type="molecule type" value="Genomic_DNA"/>
</dbReference>
<dbReference type="RefSeq" id="WP_133054108.1">
    <property type="nucleotide sequence ID" value="NZ_MVII01000003.1"/>
</dbReference>
<protein>
    <submittedName>
        <fullName evidence="1">Uncharacterized protein</fullName>
    </submittedName>
</protein>
<gene>
    <name evidence="1" type="ORF">BST43_03655</name>
</gene>
<evidence type="ECO:0000313" key="1">
    <source>
        <dbReference type="EMBL" id="ORB60167.1"/>
    </source>
</evidence>
<proteinExistence type="predicted"/>
<reference evidence="1 2" key="1">
    <citation type="submission" date="2016-12" db="EMBL/GenBank/DDBJ databases">
        <title>The new phylogeny of genus Mycobacterium.</title>
        <authorList>
            <person name="Tortoli E."/>
            <person name="Trovato A."/>
            <person name="Cirillo D.M."/>
        </authorList>
    </citation>
    <scope>NUCLEOTIDE SEQUENCE [LARGE SCALE GENOMIC DNA]</scope>
    <source>
        <strain evidence="1 2">CCUG 66554</strain>
    </source>
</reference>
<dbReference type="Proteomes" id="UP000192434">
    <property type="component" value="Unassembled WGS sequence"/>
</dbReference>
<accession>A0A1X0JD52</accession>
<sequence length="160" mass="18278">MMADFTRLSRDWTTWSSWFGMSNVSVSVENDHEACFKSDDETFCLRIEGEWWVVDSINDRGKKYEAIGSFSSFELAEKYLISRWAFTVTGAPELGPELYARGMNPDVAVRPTDDEWRVELESGVGNVRLSTPEATIFSHLMLTPTDQIERRADHTVSQAR</sequence>
<dbReference type="OrthoDB" id="4623006at2"/>
<comment type="caution">
    <text evidence="1">The sequence shown here is derived from an EMBL/GenBank/DDBJ whole genome shotgun (WGS) entry which is preliminary data.</text>
</comment>